<dbReference type="PANTHER" id="PTHR32432:SF3">
    <property type="entry name" value="ETHANOLAMINE UTILIZATION PROTEIN EUTJ"/>
    <property type="match status" value="1"/>
</dbReference>
<reference evidence="2 3" key="1">
    <citation type="journal article" date="2019" name="Int. J. Syst. Evol. Microbiol.">
        <title>The Global Catalogue of Microorganisms (GCM) 10K type strain sequencing project: providing services to taxonomists for standard genome sequencing and annotation.</title>
        <authorList>
            <consortium name="The Broad Institute Genomics Platform"/>
            <consortium name="The Broad Institute Genome Sequencing Center for Infectious Disease"/>
            <person name="Wu L."/>
            <person name="Ma J."/>
        </authorList>
    </citation>
    <scope>NUCLEOTIDE SEQUENCE [LARGE SCALE GENOMIC DNA]</scope>
    <source>
        <strain evidence="2 3">JCM 14900</strain>
    </source>
</reference>
<name>A0ABN2PUA6_9MICO</name>
<dbReference type="CDD" id="cd24049">
    <property type="entry name" value="ASKHA_NBD_PilM"/>
    <property type="match status" value="1"/>
</dbReference>
<evidence type="ECO:0000259" key="1">
    <source>
        <dbReference type="SMART" id="SM00842"/>
    </source>
</evidence>
<dbReference type="InterPro" id="IPR005883">
    <property type="entry name" value="PilM"/>
</dbReference>
<comment type="caution">
    <text evidence="2">The sequence shown here is derived from an EMBL/GenBank/DDBJ whole genome shotgun (WGS) entry which is preliminary data.</text>
</comment>
<dbReference type="SUPFAM" id="SSF53067">
    <property type="entry name" value="Actin-like ATPase domain"/>
    <property type="match status" value="1"/>
</dbReference>
<feature type="domain" description="SHS2" evidence="1">
    <location>
        <begin position="7"/>
        <end position="169"/>
    </location>
</feature>
<dbReference type="Pfam" id="PF11104">
    <property type="entry name" value="PilM_2"/>
    <property type="match status" value="1"/>
</dbReference>
<dbReference type="EMBL" id="BAAAOF010000005">
    <property type="protein sequence ID" value="GAA1933101.1"/>
    <property type="molecule type" value="Genomic_DNA"/>
</dbReference>
<sequence length="338" mass="35234">MTMAKTVVALEITEECVRAIEVTTGRAQSVVALGEVPLPAGAAKDSEVLDADAVAVALRQLWSQTGIKSRKVVLGIGSRRVLVREFSTPTMSLELIKASLPYQVQDLLPVPANQAVLDFYPVAESAGQVHGLLVAAVSETVEELLAAVRRAKLTVTRVDLTPFGLARVQRAVAAPGETSAIIYLGEHTSYVVVATDGVPDFVRVIPADIVAPGLALAQIVEPEPELALVGGGSTRGRSSSRAAGGGAESVVADLVGRIRSTLAFYGGRPTSARIGSVHVTGPGAGMPEISARLEDAIDVPWKRVDLDTMATLGLKIHVTAESARNLVSTVGVVLGEEN</sequence>
<dbReference type="Gene3D" id="3.30.420.40">
    <property type="match status" value="2"/>
</dbReference>
<dbReference type="InterPro" id="IPR003494">
    <property type="entry name" value="SHS2_FtsA"/>
</dbReference>
<keyword evidence="3" id="KW-1185">Reference proteome</keyword>
<protein>
    <recommendedName>
        <fullName evidence="1">SHS2 domain-containing protein</fullName>
    </recommendedName>
</protein>
<dbReference type="Proteomes" id="UP001501343">
    <property type="component" value="Unassembled WGS sequence"/>
</dbReference>
<dbReference type="InterPro" id="IPR043129">
    <property type="entry name" value="ATPase_NBD"/>
</dbReference>
<organism evidence="2 3">
    <name type="scientific">Microbacterium aoyamense</name>
    <dbReference type="NCBI Taxonomy" id="344166"/>
    <lineage>
        <taxon>Bacteria</taxon>
        <taxon>Bacillati</taxon>
        <taxon>Actinomycetota</taxon>
        <taxon>Actinomycetes</taxon>
        <taxon>Micrococcales</taxon>
        <taxon>Microbacteriaceae</taxon>
        <taxon>Microbacterium</taxon>
    </lineage>
</organism>
<dbReference type="PANTHER" id="PTHR32432">
    <property type="entry name" value="CELL DIVISION PROTEIN FTSA-RELATED"/>
    <property type="match status" value="1"/>
</dbReference>
<evidence type="ECO:0000313" key="2">
    <source>
        <dbReference type="EMBL" id="GAA1933101.1"/>
    </source>
</evidence>
<dbReference type="SMART" id="SM00842">
    <property type="entry name" value="FtsA"/>
    <property type="match status" value="1"/>
</dbReference>
<gene>
    <name evidence="2" type="ORF">GCM10009775_26380</name>
</gene>
<accession>A0ABN2PUA6</accession>
<evidence type="ECO:0000313" key="3">
    <source>
        <dbReference type="Proteomes" id="UP001501343"/>
    </source>
</evidence>
<proteinExistence type="predicted"/>
<dbReference type="Gene3D" id="3.30.1490.300">
    <property type="match status" value="1"/>
</dbReference>
<dbReference type="InterPro" id="IPR050696">
    <property type="entry name" value="FtsA/MreB"/>
</dbReference>